<dbReference type="SUPFAM" id="SSF81383">
    <property type="entry name" value="F-box domain"/>
    <property type="match status" value="1"/>
</dbReference>
<dbReference type="Pfam" id="PF12937">
    <property type="entry name" value="F-box-like"/>
    <property type="match status" value="1"/>
</dbReference>
<dbReference type="InterPro" id="IPR032698">
    <property type="entry name" value="SirB1_N"/>
</dbReference>
<gene>
    <name evidence="2" type="ORF">JX265_013760</name>
</gene>
<dbReference type="GO" id="GO:0003677">
    <property type="term" value="F:DNA binding"/>
    <property type="evidence" value="ECO:0007669"/>
    <property type="project" value="InterPro"/>
</dbReference>
<evidence type="ECO:0000259" key="1">
    <source>
        <dbReference type="PROSITE" id="PS50181"/>
    </source>
</evidence>
<evidence type="ECO:0000313" key="2">
    <source>
        <dbReference type="EMBL" id="KAI1848793.1"/>
    </source>
</evidence>
<dbReference type="AlphaFoldDB" id="A0A9P9W8F4"/>
<dbReference type="EMBL" id="JAFIMR010000082">
    <property type="protein sequence ID" value="KAI1848793.1"/>
    <property type="molecule type" value="Genomic_DNA"/>
</dbReference>
<comment type="caution">
    <text evidence="2">The sequence shown here is derived from an EMBL/GenBank/DDBJ whole genome shotgun (WGS) entry which is preliminary data.</text>
</comment>
<dbReference type="InterPro" id="IPR001810">
    <property type="entry name" value="F-box_dom"/>
</dbReference>
<feature type="domain" description="F-box" evidence="1">
    <location>
        <begin position="9"/>
        <end position="55"/>
    </location>
</feature>
<organism evidence="2 3">
    <name type="scientific">Neoarthrinium moseri</name>
    <dbReference type="NCBI Taxonomy" id="1658444"/>
    <lineage>
        <taxon>Eukaryota</taxon>
        <taxon>Fungi</taxon>
        <taxon>Dikarya</taxon>
        <taxon>Ascomycota</taxon>
        <taxon>Pezizomycotina</taxon>
        <taxon>Sordariomycetes</taxon>
        <taxon>Xylariomycetidae</taxon>
        <taxon>Amphisphaeriales</taxon>
        <taxon>Apiosporaceae</taxon>
        <taxon>Neoarthrinium</taxon>
    </lineage>
</organism>
<dbReference type="InterPro" id="IPR036623">
    <property type="entry name" value="Hemimethylated_DNA-bd_sf"/>
</dbReference>
<dbReference type="InterPro" id="IPR036047">
    <property type="entry name" value="F-box-like_dom_sf"/>
</dbReference>
<dbReference type="InterPro" id="IPR011722">
    <property type="entry name" value="Hemimethylated_DNA-bd_dom"/>
</dbReference>
<dbReference type="Gene3D" id="2.30.30.390">
    <property type="entry name" value="Hemimethylated DNA-binding domain"/>
    <property type="match status" value="1"/>
</dbReference>
<keyword evidence="3" id="KW-1185">Reference proteome</keyword>
<dbReference type="PANTHER" id="PTHR31350">
    <property type="entry name" value="SI:DKEY-261L7.2"/>
    <property type="match status" value="1"/>
</dbReference>
<protein>
    <recommendedName>
        <fullName evidence="1">F-box domain-containing protein</fullName>
    </recommendedName>
</protein>
<accession>A0A9P9W8F4</accession>
<dbReference type="NCBIfam" id="TIGR02097">
    <property type="entry name" value="yccV"/>
    <property type="match status" value="1"/>
</dbReference>
<dbReference type="Pfam" id="PF08755">
    <property type="entry name" value="YccV-like"/>
    <property type="match status" value="1"/>
</dbReference>
<proteinExistence type="predicted"/>
<dbReference type="Proteomes" id="UP000829685">
    <property type="component" value="Unassembled WGS sequence"/>
</dbReference>
<evidence type="ECO:0000313" key="3">
    <source>
        <dbReference type="Proteomes" id="UP000829685"/>
    </source>
</evidence>
<dbReference type="SUPFAM" id="SSF141255">
    <property type="entry name" value="YccV-like"/>
    <property type="match status" value="1"/>
</dbReference>
<reference evidence="2" key="1">
    <citation type="submission" date="2021-03" db="EMBL/GenBank/DDBJ databases">
        <title>Revisited historic fungal species revealed as producer of novel bioactive compounds through whole genome sequencing and comparative genomics.</title>
        <authorList>
            <person name="Vignolle G.A."/>
            <person name="Hochenegger N."/>
            <person name="Mach R.L."/>
            <person name="Mach-Aigner A.R."/>
            <person name="Javad Rahimi M."/>
            <person name="Salim K.A."/>
            <person name="Chan C.M."/>
            <person name="Lim L.B.L."/>
            <person name="Cai F."/>
            <person name="Druzhinina I.S."/>
            <person name="U'Ren J.M."/>
            <person name="Derntl C."/>
        </authorList>
    </citation>
    <scope>NUCLEOTIDE SEQUENCE</scope>
    <source>
        <strain evidence="2">TUCIM 5799</strain>
    </source>
</reference>
<dbReference type="Gene3D" id="1.20.1280.50">
    <property type="match status" value="1"/>
</dbReference>
<name>A0A9P9W8F4_9PEZI</name>
<dbReference type="Pfam" id="PF13369">
    <property type="entry name" value="Transglut_core2"/>
    <property type="match status" value="1"/>
</dbReference>
<sequence>MAGEKRGASTPLLGLPDELLEGIVQYLGPHDTYTFACSCRRMNKVTSSSLIWRRHCLETWRHWDTKRDLAALIAQPPTETQWRQLYSERARNDREISAFFNEMLSTQKDRYHRIERIASYNEDVVDLLNDLLDNTREDAHDVLARRYHAGTVIASINRSKAVETWLSIEAGMSVELEDALGAYELFVLPDSSQGCGYLKAELDQIAQRIRICHPGMEAWSTRQKALAIARYLRCENIVGMLNEGQYHALQNNYLSTAFKEHSSLPLQSVALYCAVARRLGVDASPSNYPQRVHAVVSESSNRTIDAAESTATAEWTPERIYLDPWGSDEEVSEDHLRTRLAQMGIPLHEHDDYLGPASVIEMTRRTARNIMVSVEEARHRPASQVSHLDIEAAWYSMLWVMVILGYGDDATAGARRRQFIPYLIEHFQTHFPEDLGLLEKLPALFEGQGEHQPLLDMIVASRNSDCAERVARSRSAPNAGVMYKIGHYFRHKRYSYDGFIVGWDAHCNAGPRWIAQMRVDDLPRGREQPFYNIVADDKSTRYVAEENIELIQVKPSGVLMDLAGRYFKRWEDSTQKFESNIRDEYPDD</sequence>
<dbReference type="PANTHER" id="PTHR31350:SF27">
    <property type="entry name" value="HEMIMETHYLATED DNA-BINDING DOMAIN-CONTAINING PROTEIN"/>
    <property type="match status" value="1"/>
</dbReference>
<dbReference type="PROSITE" id="PS50181">
    <property type="entry name" value="FBOX"/>
    <property type="match status" value="1"/>
</dbReference>
<dbReference type="SMART" id="SM00992">
    <property type="entry name" value="YccV-like"/>
    <property type="match status" value="1"/>
</dbReference>